<dbReference type="EMBL" id="QJJY01000059">
    <property type="protein sequence ID" value="PXX21169.1"/>
    <property type="molecule type" value="Genomic_DNA"/>
</dbReference>
<evidence type="ECO:0000313" key="2">
    <source>
        <dbReference type="EMBL" id="PXX21169.1"/>
    </source>
</evidence>
<reference evidence="2 3" key="1">
    <citation type="submission" date="2018-05" db="EMBL/GenBank/DDBJ databases">
        <title>Comparative genomics of bacterial root endophytes of switchgrass collected from native prairies over two seasons.</title>
        <authorList>
            <person name="Tang Y."/>
        </authorList>
    </citation>
    <scope>NUCLEOTIDE SEQUENCE [LARGE SCALE GENOMIC DNA]</scope>
    <source>
        <strain evidence="2 3">NFIX32</strain>
    </source>
</reference>
<accession>A0A318HS31</accession>
<organism evidence="2 3">
    <name type="scientific">Burkholderia pyrrocinia</name>
    <name type="common">Pseudomonas pyrrocinia</name>
    <dbReference type="NCBI Taxonomy" id="60550"/>
    <lineage>
        <taxon>Bacteria</taxon>
        <taxon>Pseudomonadati</taxon>
        <taxon>Pseudomonadota</taxon>
        <taxon>Betaproteobacteria</taxon>
        <taxon>Burkholderiales</taxon>
        <taxon>Burkholderiaceae</taxon>
        <taxon>Burkholderia</taxon>
        <taxon>Burkholderia cepacia complex</taxon>
    </lineage>
</organism>
<name>A0A318HS31_BURPY</name>
<proteinExistence type="predicted"/>
<dbReference type="AlphaFoldDB" id="A0A318HS31"/>
<protein>
    <submittedName>
        <fullName evidence="2">DNA polymerase-3 subunit alpha/error-prone DNA polymerase</fullName>
    </submittedName>
</protein>
<gene>
    <name evidence="2" type="ORF">NA66_10593</name>
</gene>
<dbReference type="InterPro" id="IPR004805">
    <property type="entry name" value="DnaE2/DnaE/PolC"/>
</dbReference>
<feature type="region of interest" description="Disordered" evidence="1">
    <location>
        <begin position="1"/>
        <end position="28"/>
    </location>
</feature>
<feature type="compositionally biased region" description="Basic and acidic residues" evidence="1">
    <location>
        <begin position="16"/>
        <end position="28"/>
    </location>
</feature>
<dbReference type="PANTHER" id="PTHR32294">
    <property type="entry name" value="DNA POLYMERASE III SUBUNIT ALPHA"/>
    <property type="match status" value="1"/>
</dbReference>
<evidence type="ECO:0000256" key="1">
    <source>
        <dbReference type="SAM" id="MobiDB-lite"/>
    </source>
</evidence>
<comment type="caution">
    <text evidence="2">The sequence shown here is derived from an EMBL/GenBank/DDBJ whole genome shotgun (WGS) entry which is preliminary data.</text>
</comment>
<dbReference type="GO" id="GO:0006260">
    <property type="term" value="P:DNA replication"/>
    <property type="evidence" value="ECO:0007669"/>
    <property type="project" value="InterPro"/>
</dbReference>
<evidence type="ECO:0000313" key="3">
    <source>
        <dbReference type="Proteomes" id="UP000247755"/>
    </source>
</evidence>
<dbReference type="GO" id="GO:0008408">
    <property type="term" value="F:3'-5' exonuclease activity"/>
    <property type="evidence" value="ECO:0007669"/>
    <property type="project" value="InterPro"/>
</dbReference>
<dbReference type="PANTHER" id="PTHR32294:SF4">
    <property type="entry name" value="ERROR-PRONE DNA POLYMERASE"/>
    <property type="match status" value="1"/>
</dbReference>
<dbReference type="Proteomes" id="UP000247755">
    <property type="component" value="Unassembled WGS sequence"/>
</dbReference>
<sequence length="129" mass="14320">MKFDHGPAAETGDAAQKGDRHASGRIQEKWRRSLENHAASFALLVYSSAWLRHHEPAVFLATLLKSQQIDSYTPSQLLLDARRRGVEVLPVDVHVSTWDSAIEGPTTSAPVRLGFSLLNGMREDTSDRI</sequence>